<feature type="region of interest" description="Disordered" evidence="1">
    <location>
        <begin position="1"/>
        <end position="29"/>
    </location>
</feature>
<dbReference type="Gramene" id="OGLUM06G29310.1">
    <property type="protein sequence ID" value="OGLUM06G29310.1"/>
    <property type="gene ID" value="OGLUM06G29310"/>
</dbReference>
<reference evidence="2" key="1">
    <citation type="submission" date="2015-04" db="UniProtKB">
        <authorList>
            <consortium name="EnsemblPlants"/>
        </authorList>
    </citation>
    <scope>IDENTIFICATION</scope>
</reference>
<feature type="region of interest" description="Disordered" evidence="1">
    <location>
        <begin position="799"/>
        <end position="825"/>
    </location>
</feature>
<dbReference type="Pfam" id="PF03087">
    <property type="entry name" value="BPS1"/>
    <property type="match status" value="3"/>
</dbReference>
<reference evidence="2" key="2">
    <citation type="submission" date="2018-05" db="EMBL/GenBank/DDBJ databases">
        <title>OgluRS3 (Oryza glumaepatula Reference Sequence Version 3).</title>
        <authorList>
            <person name="Zhang J."/>
            <person name="Kudrna D."/>
            <person name="Lee S."/>
            <person name="Talag J."/>
            <person name="Welchert J."/>
            <person name="Wing R.A."/>
        </authorList>
    </citation>
    <scope>NUCLEOTIDE SEQUENCE [LARGE SCALE GENOMIC DNA]</scope>
</reference>
<dbReference type="PANTHER" id="PTHR33070:SF60">
    <property type="entry name" value="OS06G0725700 PROTEIN"/>
    <property type="match status" value="1"/>
</dbReference>
<feature type="compositionally biased region" description="Polar residues" evidence="1">
    <location>
        <begin position="810"/>
        <end position="820"/>
    </location>
</feature>
<dbReference type="Proteomes" id="UP000026961">
    <property type="component" value="Chromosome 6"/>
</dbReference>
<name>A0A0E0AEL2_9ORYZ</name>
<protein>
    <submittedName>
        <fullName evidence="2">Uncharacterized protein</fullName>
    </submittedName>
</protein>
<evidence type="ECO:0000313" key="3">
    <source>
        <dbReference type="Proteomes" id="UP000026961"/>
    </source>
</evidence>
<dbReference type="GO" id="GO:0048367">
    <property type="term" value="P:shoot system development"/>
    <property type="evidence" value="ECO:0007669"/>
    <property type="project" value="InterPro"/>
</dbReference>
<evidence type="ECO:0000256" key="1">
    <source>
        <dbReference type="SAM" id="MobiDB-lite"/>
    </source>
</evidence>
<dbReference type="AlphaFoldDB" id="A0A0E0AEL2"/>
<dbReference type="eggNOG" id="ENOG502QQ4Y">
    <property type="taxonomic scope" value="Eukaryota"/>
</dbReference>
<evidence type="ECO:0000313" key="2">
    <source>
        <dbReference type="EnsemblPlants" id="OGLUM06G29310.1"/>
    </source>
</evidence>
<dbReference type="GO" id="GO:0048364">
    <property type="term" value="P:root development"/>
    <property type="evidence" value="ECO:0007669"/>
    <property type="project" value="InterPro"/>
</dbReference>
<organism evidence="2">
    <name type="scientific">Oryza glumipatula</name>
    <dbReference type="NCBI Taxonomy" id="40148"/>
    <lineage>
        <taxon>Eukaryota</taxon>
        <taxon>Viridiplantae</taxon>
        <taxon>Streptophyta</taxon>
        <taxon>Embryophyta</taxon>
        <taxon>Tracheophyta</taxon>
        <taxon>Spermatophyta</taxon>
        <taxon>Magnoliopsida</taxon>
        <taxon>Liliopsida</taxon>
        <taxon>Poales</taxon>
        <taxon>Poaceae</taxon>
        <taxon>BOP clade</taxon>
        <taxon>Oryzoideae</taxon>
        <taxon>Oryzeae</taxon>
        <taxon>Oryzinae</taxon>
        <taxon>Oryza</taxon>
    </lineage>
</organism>
<dbReference type="EnsemblPlants" id="OGLUM06G29310.1">
    <property type="protein sequence ID" value="OGLUM06G29310.1"/>
    <property type="gene ID" value="OGLUM06G29310"/>
</dbReference>
<keyword evidence="3" id="KW-1185">Reference proteome</keyword>
<sequence length="854" mass="90336">MAPTFARSISFPLSPARSSSKPRTRTTGHLRSISLPCRSHPLLSNLQATIAAVRSWLFDPATPATGLAHLHALHAALADLLLLPDTRAASSLLDAFLLLADAHGAFQEALLHLRHHAADVQAALRRRDAARLSSAVRSQRQAHKDLARLASSVRGAATKWPAQLPSSATVAEVEVSGVLADAMAAIASASAAVFSAVETMSTMATAAAASTCSSSSSSSSKTPLLISLVRKKNSKSAAAVPDEEKEMAASERMEELEECMAAMESGHDRDRQLTTTTTTIDRIEEMISINDVVYDDVIDGCNMVIMAPSFGRSISFPLSPARSFKPRSAAAACHVRSISLPCRSHPLLSHLQSHIAAVRSWLLQDHGDASASASVSAGLAHIHALHAALADLLLLPDPQDALRRSTAAADRLLDAFLLLADAHQGFHEALLDLTHHVADARAALRRSDAARLASALRSQRRAEKEIARLASTVSAAAAATKYSSRLGLGATAEETEMTAALMDAATASAAASAAVFTAAASMSSAAASSCSCKKTPAFAAFAKKASPETAQVALDRFEELEQCIDESESSCHKDIRNCSRMDANTMSVPPPSPASRTTTMRRPFAAGHVRSASVPCHSHPLLTHVDDQLLALRSWTSNPGQNPLSLAHVRALLCVLDELLLHLPLAASPDRLLHGFLLLADAFGTFLSALLALRQHAAELHAAVRRRDHPKIASAARAQRQLDKDLAHLAAAVARDASRCARATTTVPSCDSHHGAGATELEVARTVAEAINDTAVASASVFMEVASLADAAAAAAAAPATKKRLPPLMHSSSRSKNKQASYEEKREAMALEKLKQLEQCIGELESESEKNNIY</sequence>
<dbReference type="PANTHER" id="PTHR33070">
    <property type="entry name" value="OS06G0725500 PROTEIN"/>
    <property type="match status" value="1"/>
</dbReference>
<dbReference type="HOGENOM" id="CLU_334449_0_0_1"/>
<dbReference type="InterPro" id="IPR004320">
    <property type="entry name" value="BPS1_pln"/>
</dbReference>
<accession>A0A0E0AEL2</accession>
<proteinExistence type="predicted"/>